<protein>
    <submittedName>
        <fullName evidence="3">Diadenosine tetraphosphatase</fullName>
    </submittedName>
</protein>
<sequence>MRYLLLSDIHGNLPAARAAIALAKELQADEIIHIGDSVSIGPQPSETLDYLSKHNVRLLKGNHEEYIYSEPPPAARMSQNEILHNDWLRKQLRADQIQLCREMPYIHRIGEGILLQHFVLDHTQQISTQRLDLRHDDLRQSFSTNGEQLVIFGHIHTPFQRTINSIPFISFGTSGCVMQNGLGKQALLLETEGDSYSCEEHSLNWDAAELRAELKKRRVPAADEVIDIFFNLAHTD</sequence>
<evidence type="ECO:0000313" key="3">
    <source>
        <dbReference type="EMBL" id="AHC15398.1"/>
    </source>
</evidence>
<reference evidence="3 4" key="1">
    <citation type="journal article" date="2015" name="Stand. Genomic Sci.">
        <title>Complete genome sequence and description of Salinispira pacifica gen. nov., sp. nov., a novel spirochaete isolated form a hypersaline microbial mat.</title>
        <authorList>
            <person name="Ben Hania W."/>
            <person name="Joseph M."/>
            <person name="Schumann P."/>
            <person name="Bunk B."/>
            <person name="Fiebig A."/>
            <person name="Sproer C."/>
            <person name="Klenk H.P."/>
            <person name="Fardeau M.L."/>
            <person name="Spring S."/>
        </authorList>
    </citation>
    <scope>NUCLEOTIDE SEQUENCE [LARGE SCALE GENOMIC DNA]</scope>
    <source>
        <strain evidence="3 4">L21-RPul-D2</strain>
    </source>
</reference>
<gene>
    <name evidence="3" type="ORF">L21SP2_2027</name>
</gene>
<dbReference type="Proteomes" id="UP000018680">
    <property type="component" value="Chromosome"/>
</dbReference>
<organism evidence="3 4">
    <name type="scientific">Salinispira pacifica</name>
    <dbReference type="NCBI Taxonomy" id="1307761"/>
    <lineage>
        <taxon>Bacteria</taxon>
        <taxon>Pseudomonadati</taxon>
        <taxon>Spirochaetota</taxon>
        <taxon>Spirochaetia</taxon>
        <taxon>Spirochaetales</taxon>
        <taxon>Spirochaetaceae</taxon>
        <taxon>Salinispira</taxon>
    </lineage>
</organism>
<dbReference type="CDD" id="cd00838">
    <property type="entry name" value="MPP_superfamily"/>
    <property type="match status" value="1"/>
</dbReference>
<dbReference type="PANTHER" id="PTHR42850">
    <property type="entry name" value="METALLOPHOSPHOESTERASE"/>
    <property type="match status" value="1"/>
</dbReference>
<feature type="domain" description="Calcineurin-like phosphoesterase" evidence="2">
    <location>
        <begin position="1"/>
        <end position="191"/>
    </location>
</feature>
<dbReference type="OrthoDB" id="9800565at2"/>
<dbReference type="STRING" id="1307761.L21SP2_2027"/>
<dbReference type="PIRSF" id="PIRSF000883">
    <property type="entry name" value="Pesterase_MJ0912"/>
    <property type="match status" value="1"/>
</dbReference>
<dbReference type="InterPro" id="IPR011152">
    <property type="entry name" value="Pesterase_MJ0912"/>
</dbReference>
<dbReference type="EMBL" id="CP006939">
    <property type="protein sequence ID" value="AHC15398.1"/>
    <property type="molecule type" value="Genomic_DNA"/>
</dbReference>
<keyword evidence="4" id="KW-1185">Reference proteome</keyword>
<dbReference type="InterPro" id="IPR050126">
    <property type="entry name" value="Ap4A_hydrolase"/>
</dbReference>
<comment type="similarity">
    <text evidence="1">Belongs to the metallophosphoesterase superfamily. YfcE family.</text>
</comment>
<dbReference type="InterPro" id="IPR024654">
    <property type="entry name" value="Calcineurin-like_PHP_lpxH"/>
</dbReference>
<dbReference type="PANTHER" id="PTHR42850:SF2">
    <property type="entry name" value="BLL5683 PROTEIN"/>
    <property type="match status" value="1"/>
</dbReference>
<evidence type="ECO:0000313" key="4">
    <source>
        <dbReference type="Proteomes" id="UP000018680"/>
    </source>
</evidence>
<dbReference type="RefSeq" id="WP_024268315.1">
    <property type="nucleotide sequence ID" value="NC_023035.1"/>
</dbReference>
<dbReference type="SUPFAM" id="SSF56300">
    <property type="entry name" value="Metallo-dependent phosphatases"/>
    <property type="match status" value="1"/>
</dbReference>
<dbReference type="KEGG" id="slr:L21SP2_2027"/>
<evidence type="ECO:0000259" key="2">
    <source>
        <dbReference type="Pfam" id="PF12850"/>
    </source>
</evidence>
<name>V5WHX1_9SPIO</name>
<accession>V5WHX1</accession>
<dbReference type="HOGENOM" id="CLU_074761_1_0_12"/>
<evidence type="ECO:0000256" key="1">
    <source>
        <dbReference type="ARBA" id="ARBA00008950"/>
    </source>
</evidence>
<dbReference type="AlphaFoldDB" id="V5WHX1"/>
<dbReference type="GO" id="GO:0005737">
    <property type="term" value="C:cytoplasm"/>
    <property type="evidence" value="ECO:0007669"/>
    <property type="project" value="TreeGrafter"/>
</dbReference>
<dbReference type="PATRIC" id="fig|1307761.3.peg.2020"/>
<dbReference type="Gene3D" id="3.60.21.10">
    <property type="match status" value="1"/>
</dbReference>
<dbReference type="InterPro" id="IPR029052">
    <property type="entry name" value="Metallo-depent_PP-like"/>
</dbReference>
<dbReference type="GO" id="GO:0016791">
    <property type="term" value="F:phosphatase activity"/>
    <property type="evidence" value="ECO:0007669"/>
    <property type="project" value="TreeGrafter"/>
</dbReference>
<proteinExistence type="inferred from homology"/>
<dbReference type="eggNOG" id="COG0639">
    <property type="taxonomic scope" value="Bacteria"/>
</dbReference>
<dbReference type="Pfam" id="PF12850">
    <property type="entry name" value="Metallophos_2"/>
    <property type="match status" value="1"/>
</dbReference>